<keyword evidence="3" id="KW-1185">Reference proteome</keyword>
<dbReference type="RefSeq" id="WP_271715852.1">
    <property type="nucleotide sequence ID" value="NZ_AP024169.1"/>
</dbReference>
<dbReference type="EMBL" id="AP024169">
    <property type="protein sequence ID" value="BCN30648.1"/>
    <property type="molecule type" value="Genomic_DNA"/>
</dbReference>
<feature type="domain" description="DUF1854" evidence="1">
    <location>
        <begin position="37"/>
        <end position="171"/>
    </location>
</feature>
<evidence type="ECO:0000313" key="3">
    <source>
        <dbReference type="Proteomes" id="UP000595897"/>
    </source>
</evidence>
<dbReference type="KEGG" id="ahb:bsdtb5_19430"/>
<evidence type="ECO:0000313" key="2">
    <source>
        <dbReference type="EMBL" id="BCN30648.1"/>
    </source>
</evidence>
<sequence>MEETYEVERLNMLHGSSLNFIKNDSGFLSLEFEKKKYEKVILTRLIPFYSKNTYISVSYEDEEKNFHEIGVIKDTKDLIKEQRKMIEDYLEFKYYMPKITKVHSIKDNNRGYIFVTVNTTSGEKTLAIRDWYSNFKMLNDKMLYVVDADGNKYYAPDIYELDRKSLQCIEMFV</sequence>
<dbReference type="InterPro" id="IPR015005">
    <property type="entry name" value="DUF1854"/>
</dbReference>
<reference evidence="2 3" key="1">
    <citation type="submission" date="2020-11" db="EMBL/GenBank/DDBJ databases">
        <title>Draft genome sequencing of a Lachnospiraceae strain isolated from anoxic soil subjected to BSD treatment.</title>
        <authorList>
            <person name="Uek A."/>
            <person name="Tonouchi A."/>
        </authorList>
    </citation>
    <scope>NUCLEOTIDE SEQUENCE [LARGE SCALE GENOMIC DNA]</scope>
    <source>
        <strain evidence="2 3">TB5</strain>
    </source>
</reference>
<dbReference type="AlphaFoldDB" id="A0A7R7ICE4"/>
<gene>
    <name evidence="2" type="ORF">bsdtb5_19430</name>
</gene>
<proteinExistence type="predicted"/>
<dbReference type="Pfam" id="PF08909">
    <property type="entry name" value="DUF1854"/>
    <property type="match status" value="1"/>
</dbReference>
<protein>
    <recommendedName>
        <fullName evidence="1">DUF1854 domain-containing protein</fullName>
    </recommendedName>
</protein>
<evidence type="ECO:0000259" key="1">
    <source>
        <dbReference type="Pfam" id="PF08909"/>
    </source>
</evidence>
<name>A0A7R7ICE4_9FIRM</name>
<organism evidence="2 3">
    <name type="scientific">Anaeromicropila herbilytica</name>
    <dbReference type="NCBI Taxonomy" id="2785025"/>
    <lineage>
        <taxon>Bacteria</taxon>
        <taxon>Bacillati</taxon>
        <taxon>Bacillota</taxon>
        <taxon>Clostridia</taxon>
        <taxon>Lachnospirales</taxon>
        <taxon>Lachnospiraceae</taxon>
        <taxon>Anaeromicropila</taxon>
    </lineage>
</organism>
<accession>A0A7R7ICE4</accession>
<dbReference type="Proteomes" id="UP000595897">
    <property type="component" value="Chromosome"/>
</dbReference>